<dbReference type="PROSITE" id="PS50280">
    <property type="entry name" value="SET"/>
    <property type="match status" value="1"/>
</dbReference>
<dbReference type="InterPro" id="IPR046341">
    <property type="entry name" value="SET_dom_sf"/>
</dbReference>
<dbReference type="Proteomes" id="UP001153069">
    <property type="component" value="Unassembled WGS sequence"/>
</dbReference>
<dbReference type="Pfam" id="PF00856">
    <property type="entry name" value="SET"/>
    <property type="match status" value="1"/>
</dbReference>
<dbReference type="InterPro" id="IPR001214">
    <property type="entry name" value="SET_dom"/>
</dbReference>
<protein>
    <recommendedName>
        <fullName evidence="1">SET domain-containing protein</fullName>
    </recommendedName>
</protein>
<evidence type="ECO:0000313" key="2">
    <source>
        <dbReference type="EMBL" id="CAB9529689.1"/>
    </source>
</evidence>
<evidence type="ECO:0000259" key="1">
    <source>
        <dbReference type="PROSITE" id="PS50280"/>
    </source>
</evidence>
<organism evidence="2 3">
    <name type="scientific">Seminavis robusta</name>
    <dbReference type="NCBI Taxonomy" id="568900"/>
    <lineage>
        <taxon>Eukaryota</taxon>
        <taxon>Sar</taxon>
        <taxon>Stramenopiles</taxon>
        <taxon>Ochrophyta</taxon>
        <taxon>Bacillariophyta</taxon>
        <taxon>Bacillariophyceae</taxon>
        <taxon>Bacillariophycidae</taxon>
        <taxon>Naviculales</taxon>
        <taxon>Naviculaceae</taxon>
        <taxon>Seminavis</taxon>
    </lineage>
</organism>
<name>A0A9N8F195_9STRA</name>
<feature type="domain" description="SET" evidence="1">
    <location>
        <begin position="60"/>
        <end position="205"/>
    </location>
</feature>
<evidence type="ECO:0000313" key="3">
    <source>
        <dbReference type="Proteomes" id="UP001153069"/>
    </source>
</evidence>
<dbReference type="AlphaFoldDB" id="A0A9N8F195"/>
<gene>
    <name evidence="2" type="ORF">SEMRO_2588_G331980.1</name>
</gene>
<dbReference type="OrthoDB" id="42450at2759"/>
<proteinExistence type="predicted"/>
<sequence>MHFLSKLLALSLSAPSRIKEFAPDHQLHWEELGEILMNLKDQGVPDLVLMNARLPTLPLSRLSIKESPGRGRGVFAAQDCQEGDLLTCYPGDLILQPTGFTPDPKEVGIQDDQLLQDLMSRYCIGMTDDCAILGLPERDQDMAYVGHFINDACQEPPSNEEELEAYLEESQAKANAQLIPLENLHMVALATRDIQKDEEVFVFYGPIYWMEHTSTWKGQVLEP</sequence>
<dbReference type="SMART" id="SM00317">
    <property type="entry name" value="SET"/>
    <property type="match status" value="1"/>
</dbReference>
<accession>A0A9N8F195</accession>
<dbReference type="EMBL" id="CAICTM010002586">
    <property type="protein sequence ID" value="CAB9529689.1"/>
    <property type="molecule type" value="Genomic_DNA"/>
</dbReference>
<dbReference type="Gene3D" id="2.170.270.10">
    <property type="entry name" value="SET domain"/>
    <property type="match status" value="1"/>
</dbReference>
<keyword evidence="3" id="KW-1185">Reference proteome</keyword>
<reference evidence="2" key="1">
    <citation type="submission" date="2020-06" db="EMBL/GenBank/DDBJ databases">
        <authorList>
            <consortium name="Plant Systems Biology data submission"/>
        </authorList>
    </citation>
    <scope>NUCLEOTIDE SEQUENCE</scope>
    <source>
        <strain evidence="2">D6</strain>
    </source>
</reference>
<comment type="caution">
    <text evidence="2">The sequence shown here is derived from an EMBL/GenBank/DDBJ whole genome shotgun (WGS) entry which is preliminary data.</text>
</comment>
<dbReference type="SUPFAM" id="SSF82199">
    <property type="entry name" value="SET domain"/>
    <property type="match status" value="1"/>
</dbReference>